<dbReference type="InterPro" id="IPR006300">
    <property type="entry name" value="FlgB"/>
</dbReference>
<comment type="subcellular location">
    <subcellularLocation>
        <location evidence="1 7">Bacterial flagellum basal body</location>
    </subcellularLocation>
</comment>
<evidence type="ECO:0000313" key="9">
    <source>
        <dbReference type="Proteomes" id="UP000001591"/>
    </source>
</evidence>
<dbReference type="InterPro" id="IPR019776">
    <property type="entry name" value="Flagellar_basal_body_rod_CS"/>
</dbReference>
<name>B6IQB0_RHOCS</name>
<reference evidence="8 9" key="1">
    <citation type="journal article" date="2010" name="BMC Genomics">
        <title>Metabolic flexibility revealed in the genome of the cyst-forming alpha-1 proteobacterium Rhodospirillum centenum.</title>
        <authorList>
            <person name="Lu Y.K."/>
            <person name="Marden J."/>
            <person name="Han M."/>
            <person name="Swingley W.D."/>
            <person name="Mastrian S.D."/>
            <person name="Chowdhury S.R."/>
            <person name="Hao J."/>
            <person name="Helmy T."/>
            <person name="Kim S."/>
            <person name="Kurdoglu A.A."/>
            <person name="Matthies H.J."/>
            <person name="Rollo D."/>
            <person name="Stothard P."/>
            <person name="Blankenship R.E."/>
            <person name="Bauer C.E."/>
            <person name="Touchman J.W."/>
        </authorList>
    </citation>
    <scope>NUCLEOTIDE SEQUENCE [LARGE SCALE GENOMIC DNA]</scope>
    <source>
        <strain evidence="9">ATCC 51521 / SW</strain>
    </source>
</reference>
<keyword evidence="8" id="KW-0282">Flagellum</keyword>
<proteinExistence type="inferred from homology"/>
<dbReference type="Proteomes" id="UP000001591">
    <property type="component" value="Chromosome"/>
</dbReference>
<keyword evidence="8" id="KW-0969">Cilium</keyword>
<evidence type="ECO:0000256" key="4">
    <source>
        <dbReference type="ARBA" id="ARBA00023143"/>
    </source>
</evidence>
<evidence type="ECO:0000256" key="7">
    <source>
        <dbReference type="PIRNR" id="PIRNR002889"/>
    </source>
</evidence>
<dbReference type="PROSITE" id="PS00588">
    <property type="entry name" value="FLAGELLA_BB_ROD"/>
    <property type="match status" value="1"/>
</dbReference>
<evidence type="ECO:0000256" key="1">
    <source>
        <dbReference type="ARBA" id="ARBA00004117"/>
    </source>
</evidence>
<dbReference type="EMBL" id="CP000613">
    <property type="protein sequence ID" value="ACI97646.1"/>
    <property type="molecule type" value="Genomic_DNA"/>
</dbReference>
<keyword evidence="4 7" id="KW-0975">Bacterial flagellum</keyword>
<dbReference type="STRING" id="414684.RC1_0197"/>
<dbReference type="AlphaFoldDB" id="B6IQB0"/>
<evidence type="ECO:0000256" key="3">
    <source>
        <dbReference type="ARBA" id="ARBA00014376"/>
    </source>
</evidence>
<sequence>MDLAAIGLFHLASRRMDYLGARHQVIAENVANANSPGYRAKDLKGFDFQSAMQSAAVRPSLTDPAHLAGLREARDFKEDRQAAAYEMAPDGNGVVLEEQMMKAAEVRQAYDLAAGLFQKHVGMLRQAFTGR</sequence>
<evidence type="ECO:0000313" key="8">
    <source>
        <dbReference type="EMBL" id="ACI97646.1"/>
    </source>
</evidence>
<dbReference type="GO" id="GO:0071973">
    <property type="term" value="P:bacterial-type flagellum-dependent cell motility"/>
    <property type="evidence" value="ECO:0007669"/>
    <property type="project" value="InterPro"/>
</dbReference>
<accession>B6IQB0</accession>
<protein>
    <recommendedName>
        <fullName evidence="3 7">Flagellar basal body rod protein FlgB</fullName>
    </recommendedName>
</protein>
<dbReference type="GO" id="GO:0030694">
    <property type="term" value="C:bacterial-type flagellum basal body, rod"/>
    <property type="evidence" value="ECO:0007669"/>
    <property type="project" value="InterPro"/>
</dbReference>
<dbReference type="PIRSF" id="PIRSF002889">
    <property type="entry name" value="Rod_FlgB"/>
    <property type="match status" value="1"/>
</dbReference>
<organism evidence="8 9">
    <name type="scientific">Rhodospirillum centenum (strain ATCC 51521 / SW)</name>
    <dbReference type="NCBI Taxonomy" id="414684"/>
    <lineage>
        <taxon>Bacteria</taxon>
        <taxon>Pseudomonadati</taxon>
        <taxon>Pseudomonadota</taxon>
        <taxon>Alphaproteobacteria</taxon>
        <taxon>Rhodospirillales</taxon>
        <taxon>Rhodospirillaceae</taxon>
        <taxon>Rhodospirillum</taxon>
    </lineage>
</organism>
<comment type="subunit">
    <text evidence="6">The basal body constitutes a major portion of the flagellar organelle and consists of a number of rings mounted on a central rod. In Gram-negative bacteria, at least four rings, L, P, S and M are present, whereas Gram-positive bacteria lack the L and P rings. The rod consists of about 26 subunits of FlgG in the distal portion, and FlgB, FlgC and FlgF build up the proximal portion of the rod with about 6 subunits each. Rod assembly occurs by export via the flagellum-specific pathway of its constituent proteins and by their incorporation into the rod structure in the probable order of FlgB, FlgC, FlgF and FlgG. Another protein, FliE, also assembles onto the stable rod structure.</text>
</comment>
<evidence type="ECO:0000256" key="6">
    <source>
        <dbReference type="ARBA" id="ARBA00026072"/>
    </source>
</evidence>
<keyword evidence="8" id="KW-0966">Cell projection</keyword>
<comment type="similarity">
    <text evidence="2 7">Belongs to the flagella basal body rod proteins family.</text>
</comment>
<comment type="function">
    <text evidence="5 7">Structural component of flagellum, the bacterial motility apparatus. Part of the rod structure of flagellar basal body.</text>
</comment>
<evidence type="ECO:0000256" key="2">
    <source>
        <dbReference type="ARBA" id="ARBA00009677"/>
    </source>
</evidence>
<dbReference type="KEGG" id="rce:RC1_0197"/>
<dbReference type="eggNOG" id="COG1815">
    <property type="taxonomic scope" value="Bacteria"/>
</dbReference>
<evidence type="ECO:0000256" key="5">
    <source>
        <dbReference type="ARBA" id="ARBA00024934"/>
    </source>
</evidence>
<keyword evidence="9" id="KW-1185">Reference proteome</keyword>
<gene>
    <name evidence="8" type="primary">flgB</name>
    <name evidence="8" type="ordered locus">RC1_0197</name>
</gene>
<dbReference type="HOGENOM" id="CLU_125463_2_1_5"/>